<dbReference type="SUPFAM" id="SSF53448">
    <property type="entry name" value="Nucleotide-diphospho-sugar transferases"/>
    <property type="match status" value="1"/>
</dbReference>
<protein>
    <submittedName>
        <fullName evidence="3">Glycosyltransferase family 2 protein</fullName>
    </submittedName>
</protein>
<feature type="transmembrane region" description="Helical" evidence="1">
    <location>
        <begin position="263"/>
        <end position="289"/>
    </location>
</feature>
<dbReference type="GO" id="GO:0005886">
    <property type="term" value="C:plasma membrane"/>
    <property type="evidence" value="ECO:0007669"/>
    <property type="project" value="TreeGrafter"/>
</dbReference>
<evidence type="ECO:0000256" key="1">
    <source>
        <dbReference type="SAM" id="Phobius"/>
    </source>
</evidence>
<dbReference type="PANTHER" id="PTHR48090">
    <property type="entry name" value="UNDECAPRENYL-PHOSPHATE 4-DEOXY-4-FORMAMIDO-L-ARABINOSE TRANSFERASE-RELATED"/>
    <property type="match status" value="1"/>
</dbReference>
<keyword evidence="1" id="KW-0472">Membrane</keyword>
<sequence length="315" mass="35932">MLLSFIVPCYNEEGNVQLFHDAAVRAIREQTDDFELIFINDGSKDGTLARLREIARTSDARVRVINFSRNFGKEAGIYAGLTHARGDYACVIDADMQQRPEVAMEMLSFLQSHPDYDCVTAFQRERHEGRLLAFYKRAFYRLINRLSEVEFVSGASDFRMFNRKMIDAVLSMSEYYRFSKGLFAFVGFNTYFMPYEAQARASGTSKWSFWKLFRYAVEGIVSFSTAPLRLTTVLGLLFSGASFLYLLIVVLQKLLVGIEIAGYPTLVALILLLGGIQLLALGIIGEYLARNYVETKRRPVYIVRDVIESEAERRP</sequence>
<dbReference type="Proteomes" id="UP000886887">
    <property type="component" value="Unassembled WGS sequence"/>
</dbReference>
<organism evidence="3 4">
    <name type="scientific">Candidatus Onthenecus intestinigallinarum</name>
    <dbReference type="NCBI Taxonomy" id="2840875"/>
    <lineage>
        <taxon>Bacteria</taxon>
        <taxon>Bacillati</taxon>
        <taxon>Bacillota</taxon>
        <taxon>Clostridia</taxon>
        <taxon>Eubacteriales</taxon>
        <taxon>Candidatus Onthenecus</taxon>
    </lineage>
</organism>
<accession>A0A9D1CQY3</accession>
<gene>
    <name evidence="3" type="ORF">IAB73_09270</name>
</gene>
<evidence type="ECO:0000259" key="2">
    <source>
        <dbReference type="Pfam" id="PF00535"/>
    </source>
</evidence>
<reference evidence="3" key="2">
    <citation type="journal article" date="2021" name="PeerJ">
        <title>Extensive microbial diversity within the chicken gut microbiome revealed by metagenomics and culture.</title>
        <authorList>
            <person name="Gilroy R."/>
            <person name="Ravi A."/>
            <person name="Getino M."/>
            <person name="Pursley I."/>
            <person name="Horton D.L."/>
            <person name="Alikhan N.F."/>
            <person name="Baker D."/>
            <person name="Gharbi K."/>
            <person name="Hall N."/>
            <person name="Watson M."/>
            <person name="Adriaenssens E.M."/>
            <person name="Foster-Nyarko E."/>
            <person name="Jarju S."/>
            <person name="Secka A."/>
            <person name="Antonio M."/>
            <person name="Oren A."/>
            <person name="Chaudhuri R.R."/>
            <person name="La Ragione R."/>
            <person name="Hildebrand F."/>
            <person name="Pallen M.J."/>
        </authorList>
    </citation>
    <scope>NUCLEOTIDE SEQUENCE</scope>
    <source>
        <strain evidence="3">ChiSxjej2B14-6234</strain>
    </source>
</reference>
<dbReference type="Pfam" id="PF00535">
    <property type="entry name" value="Glycos_transf_2"/>
    <property type="match status" value="1"/>
</dbReference>
<comment type="caution">
    <text evidence="3">The sequence shown here is derived from an EMBL/GenBank/DDBJ whole genome shotgun (WGS) entry which is preliminary data.</text>
</comment>
<evidence type="ECO:0000313" key="3">
    <source>
        <dbReference type="EMBL" id="HIQ72381.1"/>
    </source>
</evidence>
<feature type="domain" description="Glycosyltransferase 2-like" evidence="2">
    <location>
        <begin position="4"/>
        <end position="168"/>
    </location>
</feature>
<dbReference type="PANTHER" id="PTHR48090:SF8">
    <property type="entry name" value="GLYCOSYLTRANSFERASE CSBB-RELATED"/>
    <property type="match status" value="1"/>
</dbReference>
<dbReference type="AlphaFoldDB" id="A0A9D1CQY3"/>
<dbReference type="InterPro" id="IPR029044">
    <property type="entry name" value="Nucleotide-diphossugar_trans"/>
</dbReference>
<reference evidence="3" key="1">
    <citation type="submission" date="2020-10" db="EMBL/GenBank/DDBJ databases">
        <authorList>
            <person name="Gilroy R."/>
        </authorList>
    </citation>
    <scope>NUCLEOTIDE SEQUENCE</scope>
    <source>
        <strain evidence="3">ChiSxjej2B14-6234</strain>
    </source>
</reference>
<dbReference type="InterPro" id="IPR050256">
    <property type="entry name" value="Glycosyltransferase_2"/>
</dbReference>
<dbReference type="EMBL" id="DVFJ01000034">
    <property type="protein sequence ID" value="HIQ72381.1"/>
    <property type="molecule type" value="Genomic_DNA"/>
</dbReference>
<dbReference type="InterPro" id="IPR001173">
    <property type="entry name" value="Glyco_trans_2-like"/>
</dbReference>
<dbReference type="Gene3D" id="3.90.550.10">
    <property type="entry name" value="Spore Coat Polysaccharide Biosynthesis Protein SpsA, Chain A"/>
    <property type="match status" value="1"/>
</dbReference>
<keyword evidence="1" id="KW-0812">Transmembrane</keyword>
<evidence type="ECO:0000313" key="4">
    <source>
        <dbReference type="Proteomes" id="UP000886887"/>
    </source>
</evidence>
<proteinExistence type="predicted"/>
<name>A0A9D1CQY3_9FIRM</name>
<keyword evidence="1" id="KW-1133">Transmembrane helix</keyword>
<feature type="transmembrane region" description="Helical" evidence="1">
    <location>
        <begin position="230"/>
        <end position="251"/>
    </location>
</feature>
<dbReference type="CDD" id="cd04187">
    <property type="entry name" value="DPM1_like_bac"/>
    <property type="match status" value="1"/>
</dbReference>